<comment type="caution">
    <text evidence="4">The sequence shown here is derived from an EMBL/GenBank/DDBJ whole genome shotgun (WGS) entry which is preliminary data.</text>
</comment>
<keyword evidence="5" id="KW-1185">Reference proteome</keyword>
<accession>A0ABW1MFA6</accession>
<evidence type="ECO:0000259" key="3">
    <source>
        <dbReference type="Pfam" id="PF00561"/>
    </source>
</evidence>
<evidence type="ECO:0000256" key="1">
    <source>
        <dbReference type="ARBA" id="ARBA00022801"/>
    </source>
</evidence>
<dbReference type="Pfam" id="PF00561">
    <property type="entry name" value="Abhydrolase_1"/>
    <property type="match status" value="1"/>
</dbReference>
<dbReference type="Gene3D" id="3.40.50.1820">
    <property type="entry name" value="alpha/beta hydrolase"/>
    <property type="match status" value="1"/>
</dbReference>
<dbReference type="InterPro" id="IPR050266">
    <property type="entry name" value="AB_hydrolase_sf"/>
</dbReference>
<dbReference type="SUPFAM" id="SSF53474">
    <property type="entry name" value="alpha/beta-Hydrolases"/>
    <property type="match status" value="1"/>
</dbReference>
<sequence length="292" mass="31128">MSSDMRMPAGVEPELFPEPGVESGTAPVAGGELYYEAAGAGPAVVLLHEGMLDLTMWDEQFEWLARSGYRVVRYDARGHGRSSVVDGDYAHHEDLRALLDHLGIARATLVGHSHGARVALDSALVYPDAVAALVLAAPGISGRAFSDPFLLHHIREQVAAVSAPGGVTLFVEHFLRMWVDGPHREPASVDADLRERIRATAKATVRAHAEGMGRGMALEVGAAGRLAEIRVPTLVMDGDLDSTDISANAHAVALAVPGARRARIPAAGHMVNLENAARFDRELAEFLRGAAY</sequence>
<dbReference type="PRINTS" id="PR00111">
    <property type="entry name" value="ABHYDROLASE"/>
</dbReference>
<dbReference type="InterPro" id="IPR000639">
    <property type="entry name" value="Epox_hydrolase-like"/>
</dbReference>
<evidence type="ECO:0000313" key="5">
    <source>
        <dbReference type="Proteomes" id="UP001596139"/>
    </source>
</evidence>
<reference evidence="5" key="1">
    <citation type="journal article" date="2019" name="Int. J. Syst. Evol. Microbiol.">
        <title>The Global Catalogue of Microorganisms (GCM) 10K type strain sequencing project: providing services to taxonomists for standard genome sequencing and annotation.</title>
        <authorList>
            <consortium name="The Broad Institute Genomics Platform"/>
            <consortium name="The Broad Institute Genome Sequencing Center for Infectious Disease"/>
            <person name="Wu L."/>
            <person name="Ma J."/>
        </authorList>
    </citation>
    <scope>NUCLEOTIDE SEQUENCE [LARGE SCALE GENOMIC DNA]</scope>
    <source>
        <strain evidence="5">CGMCC 1.15180</strain>
    </source>
</reference>
<dbReference type="PANTHER" id="PTHR43798">
    <property type="entry name" value="MONOACYLGLYCEROL LIPASE"/>
    <property type="match status" value="1"/>
</dbReference>
<dbReference type="Proteomes" id="UP001596139">
    <property type="component" value="Unassembled WGS sequence"/>
</dbReference>
<dbReference type="GO" id="GO:0016787">
    <property type="term" value="F:hydrolase activity"/>
    <property type="evidence" value="ECO:0007669"/>
    <property type="project" value="UniProtKB-KW"/>
</dbReference>
<gene>
    <name evidence="4" type="ORF">ACFP4F_06135</name>
</gene>
<feature type="region of interest" description="Disordered" evidence="2">
    <location>
        <begin position="1"/>
        <end position="22"/>
    </location>
</feature>
<dbReference type="InterPro" id="IPR029058">
    <property type="entry name" value="AB_hydrolase_fold"/>
</dbReference>
<protein>
    <submittedName>
        <fullName evidence="4">Alpha/beta fold hydrolase</fullName>
    </submittedName>
</protein>
<keyword evidence="1 4" id="KW-0378">Hydrolase</keyword>
<feature type="domain" description="AB hydrolase-1" evidence="3">
    <location>
        <begin position="43"/>
        <end position="276"/>
    </location>
</feature>
<dbReference type="PANTHER" id="PTHR43798:SF31">
    <property type="entry name" value="AB HYDROLASE SUPERFAMILY PROTEIN YCLE"/>
    <property type="match status" value="1"/>
</dbReference>
<dbReference type="EMBL" id="JBHSPX010000002">
    <property type="protein sequence ID" value="MFC6062118.1"/>
    <property type="molecule type" value="Genomic_DNA"/>
</dbReference>
<dbReference type="RefSeq" id="WP_245659331.1">
    <property type="nucleotide sequence ID" value="NZ_JBHSPX010000002.1"/>
</dbReference>
<dbReference type="InterPro" id="IPR000073">
    <property type="entry name" value="AB_hydrolase_1"/>
</dbReference>
<dbReference type="PRINTS" id="PR00412">
    <property type="entry name" value="EPOXHYDRLASE"/>
</dbReference>
<name>A0ABW1MFA6_9ACTN</name>
<organism evidence="4 5">
    <name type="scientific">Streptomyces ochraceiscleroticus</name>
    <dbReference type="NCBI Taxonomy" id="47761"/>
    <lineage>
        <taxon>Bacteria</taxon>
        <taxon>Bacillati</taxon>
        <taxon>Actinomycetota</taxon>
        <taxon>Actinomycetes</taxon>
        <taxon>Kitasatosporales</taxon>
        <taxon>Streptomycetaceae</taxon>
        <taxon>Streptomyces</taxon>
    </lineage>
</organism>
<evidence type="ECO:0000256" key="2">
    <source>
        <dbReference type="SAM" id="MobiDB-lite"/>
    </source>
</evidence>
<evidence type="ECO:0000313" key="4">
    <source>
        <dbReference type="EMBL" id="MFC6062118.1"/>
    </source>
</evidence>
<proteinExistence type="predicted"/>